<comment type="caution">
    <text evidence="1">The sequence shown here is derived from an EMBL/GenBank/DDBJ whole genome shotgun (WGS) entry which is preliminary data.</text>
</comment>
<dbReference type="RefSeq" id="WP_111536171.1">
    <property type="nucleotide sequence ID" value="NZ_QKZL01000003.1"/>
</dbReference>
<organism evidence="1 2">
    <name type="scientific">Palleronia aestuarii</name>
    <dbReference type="NCBI Taxonomy" id="568105"/>
    <lineage>
        <taxon>Bacteria</taxon>
        <taxon>Pseudomonadati</taxon>
        <taxon>Pseudomonadota</taxon>
        <taxon>Alphaproteobacteria</taxon>
        <taxon>Rhodobacterales</taxon>
        <taxon>Roseobacteraceae</taxon>
        <taxon>Palleronia</taxon>
    </lineage>
</organism>
<dbReference type="Proteomes" id="UP000248916">
    <property type="component" value="Unassembled WGS sequence"/>
</dbReference>
<reference evidence="1 2" key="1">
    <citation type="submission" date="2018-06" db="EMBL/GenBank/DDBJ databases">
        <title>Genomic Encyclopedia of Archaeal and Bacterial Type Strains, Phase II (KMG-II): from individual species to whole genera.</title>
        <authorList>
            <person name="Goeker M."/>
        </authorList>
    </citation>
    <scope>NUCLEOTIDE SEQUENCE [LARGE SCALE GENOMIC DNA]</scope>
    <source>
        <strain evidence="1 2">DSM 22009</strain>
    </source>
</reference>
<gene>
    <name evidence="1" type="ORF">LX81_00992</name>
</gene>
<keyword evidence="2" id="KW-1185">Reference proteome</keyword>
<sequence length="104" mass="10984">MKIRAAIVLGLGLIASCSPNDREVVTRDAARSLVARVVVKQYPAFPVEPATDCILANASAPEIRSLASNTVIGPTAATIQTVSVIAERVETMRCLAARDLPALR</sequence>
<evidence type="ECO:0008006" key="3">
    <source>
        <dbReference type="Google" id="ProtNLM"/>
    </source>
</evidence>
<name>A0A2W7P4M7_9RHOB</name>
<proteinExistence type="predicted"/>
<dbReference type="PROSITE" id="PS51257">
    <property type="entry name" value="PROKAR_LIPOPROTEIN"/>
    <property type="match status" value="1"/>
</dbReference>
<evidence type="ECO:0000313" key="1">
    <source>
        <dbReference type="EMBL" id="PZX18362.1"/>
    </source>
</evidence>
<dbReference type="EMBL" id="QKZL01000003">
    <property type="protein sequence ID" value="PZX18362.1"/>
    <property type="molecule type" value="Genomic_DNA"/>
</dbReference>
<evidence type="ECO:0000313" key="2">
    <source>
        <dbReference type="Proteomes" id="UP000248916"/>
    </source>
</evidence>
<dbReference type="OrthoDB" id="7867642at2"/>
<protein>
    <recommendedName>
        <fullName evidence="3">Succinate dehydrogenase</fullName>
    </recommendedName>
</protein>
<accession>A0A2W7P4M7</accession>
<dbReference type="AlphaFoldDB" id="A0A2W7P4M7"/>